<feature type="site" description="Transition state stabilizer" evidence="8 11">
    <location>
        <position position="17"/>
    </location>
</feature>
<name>A0A514CH30_9BACT</name>
<dbReference type="HAMAP" id="MF_00169">
    <property type="entry name" value="AroQ"/>
    <property type="match status" value="1"/>
</dbReference>
<sequence>MKLLIINGPNLNLLGKREPEIYGSQSFEDYFEQLKSAFPEISLSYYQSNIEGELVDKIHEVGFGFDAILLNAGAYTHTSVAISDAIAGVTTPVMEIHISNIYKREEFRHKSIISKECVGMISGLGLKGYELGIRYFLEN</sequence>
<keyword evidence="7 8" id="KW-0456">Lyase</keyword>
<evidence type="ECO:0000256" key="8">
    <source>
        <dbReference type="HAMAP-Rule" id="MF_00169"/>
    </source>
</evidence>
<dbReference type="GO" id="GO:0003855">
    <property type="term" value="F:3-dehydroquinate dehydratase activity"/>
    <property type="evidence" value="ECO:0007669"/>
    <property type="project" value="UniProtKB-UniRule"/>
</dbReference>
<feature type="binding site" evidence="8 10">
    <location>
        <position position="77"/>
    </location>
    <ligand>
        <name>substrate</name>
    </ligand>
</feature>
<keyword evidence="13" id="KW-1185">Reference proteome</keyword>
<dbReference type="NCBIfam" id="NF003805">
    <property type="entry name" value="PRK05395.1-2"/>
    <property type="match status" value="1"/>
</dbReference>
<dbReference type="OrthoDB" id="9790793at2"/>
<dbReference type="SUPFAM" id="SSF52304">
    <property type="entry name" value="Type II 3-dehydroquinate dehydratase"/>
    <property type="match status" value="1"/>
</dbReference>
<comment type="catalytic activity">
    <reaction evidence="1 8">
        <text>3-dehydroquinate = 3-dehydroshikimate + H2O</text>
        <dbReference type="Rhea" id="RHEA:21096"/>
        <dbReference type="ChEBI" id="CHEBI:15377"/>
        <dbReference type="ChEBI" id="CHEBI:16630"/>
        <dbReference type="ChEBI" id="CHEBI:32364"/>
        <dbReference type="EC" id="4.2.1.10"/>
    </reaction>
</comment>
<evidence type="ECO:0000256" key="6">
    <source>
        <dbReference type="ARBA" id="ARBA00012060"/>
    </source>
</evidence>
<comment type="function">
    <text evidence="2 8">Catalyzes a trans-dehydration via an enolate intermediate.</text>
</comment>
<dbReference type="EMBL" id="CP041253">
    <property type="protein sequence ID" value="QDH79131.1"/>
    <property type="molecule type" value="Genomic_DNA"/>
</dbReference>
<dbReference type="InterPro" id="IPR001874">
    <property type="entry name" value="DHquinase_II"/>
</dbReference>
<dbReference type="Proteomes" id="UP000316614">
    <property type="component" value="Chromosome"/>
</dbReference>
<dbReference type="InterPro" id="IPR036441">
    <property type="entry name" value="DHquinase_II_sf"/>
</dbReference>
<dbReference type="GO" id="GO:0009423">
    <property type="term" value="P:chorismate biosynthetic process"/>
    <property type="evidence" value="ECO:0007669"/>
    <property type="project" value="UniProtKB-UniRule"/>
</dbReference>
<evidence type="ECO:0000256" key="2">
    <source>
        <dbReference type="ARBA" id="ARBA00003924"/>
    </source>
</evidence>
<dbReference type="PANTHER" id="PTHR21272:SF3">
    <property type="entry name" value="CATABOLIC 3-DEHYDROQUINASE"/>
    <property type="match status" value="1"/>
</dbReference>
<feature type="binding site" evidence="8 10">
    <location>
        <begin position="98"/>
        <end position="99"/>
    </location>
    <ligand>
        <name>substrate</name>
    </ligand>
</feature>
<evidence type="ECO:0000256" key="7">
    <source>
        <dbReference type="ARBA" id="ARBA00023239"/>
    </source>
</evidence>
<organism evidence="12 13">
    <name type="scientific">Echinicola soli</name>
    <dbReference type="NCBI Taxonomy" id="2591634"/>
    <lineage>
        <taxon>Bacteria</taxon>
        <taxon>Pseudomonadati</taxon>
        <taxon>Bacteroidota</taxon>
        <taxon>Cytophagia</taxon>
        <taxon>Cytophagales</taxon>
        <taxon>Cyclobacteriaceae</taxon>
        <taxon>Echinicola</taxon>
    </lineage>
</organism>
<dbReference type="RefSeq" id="WP_141614379.1">
    <property type="nucleotide sequence ID" value="NZ_CP041253.1"/>
</dbReference>
<protein>
    <recommendedName>
        <fullName evidence="6 8">3-dehydroquinate dehydratase</fullName>
        <shortName evidence="8">3-dehydroquinase</shortName>
        <ecNumber evidence="6 8">4.2.1.10</ecNumber>
    </recommendedName>
    <alternativeName>
        <fullName evidence="8">Type II DHQase</fullName>
    </alternativeName>
</protein>
<dbReference type="GO" id="GO:0009073">
    <property type="term" value="P:aromatic amino acid family biosynthetic process"/>
    <property type="evidence" value="ECO:0007669"/>
    <property type="project" value="UniProtKB-KW"/>
</dbReference>
<dbReference type="GO" id="GO:0019631">
    <property type="term" value="P:quinate catabolic process"/>
    <property type="evidence" value="ECO:0007669"/>
    <property type="project" value="TreeGrafter"/>
</dbReference>
<dbReference type="PROSITE" id="PS01029">
    <property type="entry name" value="DEHYDROQUINASE_II"/>
    <property type="match status" value="1"/>
</dbReference>
<dbReference type="Pfam" id="PF01220">
    <property type="entry name" value="DHquinase_II"/>
    <property type="match status" value="1"/>
</dbReference>
<evidence type="ECO:0000256" key="5">
    <source>
        <dbReference type="ARBA" id="ARBA00011193"/>
    </source>
</evidence>
<dbReference type="KEGG" id="echi:FKX85_08825"/>
<accession>A0A514CH30</accession>
<feature type="active site" description="Proton acceptor" evidence="8 9">
    <location>
        <position position="22"/>
    </location>
</feature>
<evidence type="ECO:0000256" key="10">
    <source>
        <dbReference type="PIRSR" id="PIRSR001399-2"/>
    </source>
</evidence>
<evidence type="ECO:0000256" key="1">
    <source>
        <dbReference type="ARBA" id="ARBA00001864"/>
    </source>
</evidence>
<dbReference type="Gene3D" id="3.40.50.9100">
    <property type="entry name" value="Dehydroquinase, class II"/>
    <property type="match status" value="1"/>
</dbReference>
<dbReference type="NCBIfam" id="NF003806">
    <property type="entry name" value="PRK05395.1-3"/>
    <property type="match status" value="1"/>
</dbReference>
<dbReference type="PIRSF" id="PIRSF001399">
    <property type="entry name" value="DHquinase_II"/>
    <property type="match status" value="1"/>
</dbReference>
<comment type="pathway">
    <text evidence="3 8">Metabolic intermediate biosynthesis; chorismate biosynthesis; chorismate from D-erythrose 4-phosphate and phosphoenolpyruvate: step 3/7.</text>
</comment>
<keyword evidence="8" id="KW-0057">Aromatic amino acid biosynthesis</keyword>
<feature type="binding site" evidence="8 10">
    <location>
        <position position="71"/>
    </location>
    <ligand>
        <name>substrate</name>
    </ligand>
</feature>
<dbReference type="EC" id="4.2.1.10" evidence="6 8"/>
<comment type="subunit">
    <text evidence="5 8">Homododecamer.</text>
</comment>
<feature type="active site" description="Proton donor" evidence="8 9">
    <location>
        <position position="97"/>
    </location>
</feature>
<evidence type="ECO:0000256" key="11">
    <source>
        <dbReference type="PIRSR" id="PIRSR001399-3"/>
    </source>
</evidence>
<evidence type="ECO:0000313" key="13">
    <source>
        <dbReference type="Proteomes" id="UP000316614"/>
    </source>
</evidence>
<dbReference type="NCBIfam" id="TIGR01088">
    <property type="entry name" value="aroQ"/>
    <property type="match status" value="1"/>
</dbReference>
<feature type="binding site" evidence="8 10">
    <location>
        <position position="108"/>
    </location>
    <ligand>
        <name>substrate</name>
    </ligand>
</feature>
<dbReference type="UniPathway" id="UPA00053">
    <property type="reaction ID" value="UER00086"/>
</dbReference>
<proteinExistence type="inferred from homology"/>
<feature type="binding site" evidence="8 10">
    <location>
        <position position="84"/>
    </location>
    <ligand>
        <name>substrate</name>
    </ligand>
</feature>
<dbReference type="AlphaFoldDB" id="A0A514CH30"/>
<dbReference type="InterPro" id="IPR018509">
    <property type="entry name" value="DHquinase_II_CS"/>
</dbReference>
<evidence type="ECO:0000256" key="4">
    <source>
        <dbReference type="ARBA" id="ARBA00011037"/>
    </source>
</evidence>
<gene>
    <name evidence="8 12" type="primary">aroQ</name>
    <name evidence="12" type="ORF">FKX85_08825</name>
</gene>
<dbReference type="GO" id="GO:0008652">
    <property type="term" value="P:amino acid biosynthetic process"/>
    <property type="evidence" value="ECO:0007669"/>
    <property type="project" value="UniProtKB-KW"/>
</dbReference>
<dbReference type="CDD" id="cd00466">
    <property type="entry name" value="DHQase_II"/>
    <property type="match status" value="1"/>
</dbReference>
<comment type="similarity">
    <text evidence="4 8">Belongs to the type-II 3-dehydroquinase family.</text>
</comment>
<dbReference type="NCBIfam" id="NF003807">
    <property type="entry name" value="PRK05395.1-4"/>
    <property type="match status" value="1"/>
</dbReference>
<reference evidence="12 13" key="1">
    <citation type="submission" date="2019-06" db="EMBL/GenBank/DDBJ databases">
        <title>Echinicola alkalisoli sp. nov. isolated from saline soil.</title>
        <authorList>
            <person name="Sun J.-Q."/>
            <person name="Xu L."/>
        </authorList>
    </citation>
    <scope>NUCLEOTIDE SEQUENCE [LARGE SCALE GENOMIC DNA]</scope>
    <source>
        <strain evidence="12 13">LN3S3</strain>
    </source>
</reference>
<dbReference type="PANTHER" id="PTHR21272">
    <property type="entry name" value="CATABOLIC 3-DEHYDROQUINASE"/>
    <property type="match status" value="1"/>
</dbReference>
<evidence type="ECO:0000313" key="12">
    <source>
        <dbReference type="EMBL" id="QDH79131.1"/>
    </source>
</evidence>
<evidence type="ECO:0000256" key="9">
    <source>
        <dbReference type="PIRSR" id="PIRSR001399-1"/>
    </source>
</evidence>
<keyword evidence="8" id="KW-0028">Amino-acid biosynthesis</keyword>
<evidence type="ECO:0000256" key="3">
    <source>
        <dbReference type="ARBA" id="ARBA00004902"/>
    </source>
</evidence>